<keyword evidence="1" id="KW-1015">Disulfide bond</keyword>
<dbReference type="Proteomes" id="UP000075714">
    <property type="component" value="Unassembled WGS sequence"/>
</dbReference>
<keyword evidence="4" id="KW-1185">Reference proteome</keyword>
<evidence type="ECO:0000313" key="4">
    <source>
        <dbReference type="Proteomes" id="UP000075714"/>
    </source>
</evidence>
<evidence type="ECO:0000313" key="3">
    <source>
        <dbReference type="EMBL" id="KXZ47968.1"/>
    </source>
</evidence>
<dbReference type="InterPro" id="IPR001190">
    <property type="entry name" value="SRCR"/>
</dbReference>
<name>A0A150GDS3_GONPE</name>
<dbReference type="PROSITE" id="PS50287">
    <property type="entry name" value="SRCR_2"/>
    <property type="match status" value="2"/>
</dbReference>
<organism evidence="3 4">
    <name type="scientific">Gonium pectorale</name>
    <name type="common">Green alga</name>
    <dbReference type="NCBI Taxonomy" id="33097"/>
    <lineage>
        <taxon>Eukaryota</taxon>
        <taxon>Viridiplantae</taxon>
        <taxon>Chlorophyta</taxon>
        <taxon>core chlorophytes</taxon>
        <taxon>Chlorophyceae</taxon>
        <taxon>CS clade</taxon>
        <taxon>Chlamydomonadales</taxon>
        <taxon>Volvocaceae</taxon>
        <taxon>Gonium</taxon>
    </lineage>
</organism>
<feature type="domain" description="SRCR" evidence="2">
    <location>
        <begin position="18"/>
        <end position="146"/>
    </location>
</feature>
<proteinExistence type="predicted"/>
<dbReference type="EMBL" id="LSYV01000032">
    <property type="protein sequence ID" value="KXZ47968.1"/>
    <property type="molecule type" value="Genomic_DNA"/>
</dbReference>
<comment type="caution">
    <text evidence="3">The sequence shown here is derived from an EMBL/GenBank/DDBJ whole genome shotgun (WGS) entry which is preliminary data.</text>
</comment>
<feature type="domain" description="SRCR" evidence="2">
    <location>
        <begin position="208"/>
        <end position="337"/>
    </location>
</feature>
<dbReference type="AlphaFoldDB" id="A0A150GDS3"/>
<dbReference type="STRING" id="33097.A0A150GDS3"/>
<dbReference type="PANTHER" id="PTHR48071:SF18">
    <property type="entry name" value="DELETED IN MALIGNANT BRAIN TUMORS 1 PROTEIN-RELATED"/>
    <property type="match status" value="1"/>
</dbReference>
<dbReference type="Pfam" id="PF00530">
    <property type="entry name" value="SRCR"/>
    <property type="match status" value="2"/>
</dbReference>
<evidence type="ECO:0000259" key="2">
    <source>
        <dbReference type="PROSITE" id="PS50287"/>
    </source>
</evidence>
<protein>
    <recommendedName>
        <fullName evidence="2">SRCR domain-containing protein</fullName>
    </recommendedName>
</protein>
<accession>A0A150GDS3</accession>
<reference evidence="4" key="1">
    <citation type="journal article" date="2016" name="Nat. Commun.">
        <title>The Gonium pectorale genome demonstrates co-option of cell cycle regulation during the evolution of multicellularity.</title>
        <authorList>
            <person name="Hanschen E.R."/>
            <person name="Marriage T.N."/>
            <person name="Ferris P.J."/>
            <person name="Hamaji T."/>
            <person name="Toyoda A."/>
            <person name="Fujiyama A."/>
            <person name="Neme R."/>
            <person name="Noguchi H."/>
            <person name="Minakuchi Y."/>
            <person name="Suzuki M."/>
            <person name="Kawai-Toyooka H."/>
            <person name="Smith D.R."/>
            <person name="Sparks H."/>
            <person name="Anderson J."/>
            <person name="Bakaric R."/>
            <person name="Luria V."/>
            <person name="Karger A."/>
            <person name="Kirschner M.W."/>
            <person name="Durand P.M."/>
            <person name="Michod R.E."/>
            <person name="Nozaki H."/>
            <person name="Olson B.J."/>
        </authorList>
    </citation>
    <scope>NUCLEOTIDE SEQUENCE [LARGE SCALE GENOMIC DNA]</scope>
    <source>
        <strain evidence="4">NIES-2863</strain>
    </source>
</reference>
<dbReference type="InterPro" id="IPR036772">
    <property type="entry name" value="SRCR-like_dom_sf"/>
</dbReference>
<evidence type="ECO:0000256" key="1">
    <source>
        <dbReference type="ARBA" id="ARBA00023157"/>
    </source>
</evidence>
<dbReference type="SUPFAM" id="SSF56487">
    <property type="entry name" value="SRCR-like"/>
    <property type="match status" value="2"/>
</dbReference>
<dbReference type="PANTHER" id="PTHR48071">
    <property type="entry name" value="SRCR DOMAIN-CONTAINING PROTEIN"/>
    <property type="match status" value="1"/>
</dbReference>
<dbReference type="Gene3D" id="3.10.250.10">
    <property type="entry name" value="SRCR-like domain"/>
    <property type="match status" value="2"/>
</dbReference>
<dbReference type="OrthoDB" id="540252at2759"/>
<sequence>MSPPPPGVVLPPVDLTFVGLAPSASGGPTTVPSVASGFVRIRPMAAGSDAPWNFVCGDPWAGFDAAAANIVCRQAGFSAGGDIVRTWISGAMPPMLLGKLTCTGSEASLNQCAVSGLAGKVDYWQLNAPATASAGVCTTLAGVRCRDAAQSKTVNLRVATAPPPSNQTAGSTVIARLEASIGNGTYGAVCRDKGFDNSSATVSKTVNLRVATAPPPSNQTAGSTVIARLEASIGNGTYGAVCRDKGFDNSSATVVCRSLGFPAGGSVYLEGKVNAGDTLNDAAAAGGPVDAQGSYLGTLATLRCSGSEGGVQGCAAWRSTRTADVVPCRAAAWVACKTGASAPAALTSSH</sequence>
<dbReference type="SMART" id="SM00202">
    <property type="entry name" value="SR"/>
    <property type="match status" value="2"/>
</dbReference>
<dbReference type="GO" id="GO:0016020">
    <property type="term" value="C:membrane"/>
    <property type="evidence" value="ECO:0007669"/>
    <property type="project" value="InterPro"/>
</dbReference>
<gene>
    <name evidence="3" type="ORF">GPECTOR_31g330</name>
</gene>